<dbReference type="GO" id="GO:0003700">
    <property type="term" value="F:DNA-binding transcription factor activity"/>
    <property type="evidence" value="ECO:0007669"/>
    <property type="project" value="UniProtKB-ARBA"/>
</dbReference>
<dbReference type="PANTHER" id="PTHR21541:SF3">
    <property type="entry name" value="STRUCTURE-SPECIFIC ENDONUCLEASE SUBUNIT SLX4"/>
    <property type="match status" value="1"/>
</dbReference>
<proteinExistence type="inferred from homology"/>
<dbReference type="GO" id="GO:0003677">
    <property type="term" value="F:DNA binding"/>
    <property type="evidence" value="ECO:0007669"/>
    <property type="project" value="UniProtKB-KW"/>
</dbReference>
<reference evidence="28 29" key="1">
    <citation type="journal article" date="2012" name="Genome Biol.">
        <title>Sequencing three crocodilian genomes to illuminate the evolution of archosaurs and amniotes.</title>
        <authorList>
            <person name="St John J.A."/>
            <person name="Braun E.L."/>
            <person name="Isberg S.R."/>
            <person name="Miles L.G."/>
            <person name="Chong A.Y."/>
            <person name="Gongora J."/>
            <person name="Dalzell P."/>
            <person name="Moran C."/>
            <person name="Bed'hom B."/>
            <person name="Abzhanov A."/>
            <person name="Burgess S.C."/>
            <person name="Cooksey A.M."/>
            <person name="Castoe T.A."/>
            <person name="Crawford N.G."/>
            <person name="Densmore L.D."/>
            <person name="Drew J.C."/>
            <person name="Edwards S.V."/>
            <person name="Faircloth B.C."/>
            <person name="Fujita M.K."/>
            <person name="Greenwold M.J."/>
            <person name="Hoffmann F.G."/>
            <person name="Howard J.M."/>
            <person name="Iguchi T."/>
            <person name="Janes D.E."/>
            <person name="Khan S.Y."/>
            <person name="Kohno S."/>
            <person name="de Koning A.J."/>
            <person name="Lance S.L."/>
            <person name="McCarthy F.M."/>
            <person name="McCormack J.E."/>
            <person name="Merchant M.E."/>
            <person name="Peterson D.G."/>
            <person name="Pollock D.D."/>
            <person name="Pourmand N."/>
            <person name="Raney B.J."/>
            <person name="Roessler K.A."/>
            <person name="Sanford J.R."/>
            <person name="Sawyer R.H."/>
            <person name="Schmidt C.J."/>
            <person name="Triplett E.W."/>
            <person name="Tuberville T.D."/>
            <person name="Venegas-Anaya M."/>
            <person name="Howard J.T."/>
            <person name="Jarvis E.D."/>
            <person name="Guillette L.J.Jr."/>
            <person name="Glenn T.C."/>
            <person name="Green R.E."/>
            <person name="Ray D.A."/>
        </authorList>
    </citation>
    <scope>NUCLEOTIDE SEQUENCE [LARGE SCALE GENOMIC DNA]</scope>
    <source>
        <strain evidence="28">KSC_2009_1</strain>
    </source>
</reference>
<dbReference type="Gene3D" id="3.30.160.60">
    <property type="entry name" value="Classic Zinc Finger"/>
    <property type="match status" value="13"/>
</dbReference>
<feature type="compositionally biased region" description="Low complexity" evidence="23">
    <location>
        <begin position="1095"/>
        <end position="1104"/>
    </location>
</feature>
<evidence type="ECO:0000256" key="9">
    <source>
        <dbReference type="ARBA" id="ARBA00022771"/>
    </source>
</evidence>
<keyword evidence="29" id="KW-1185">Reference proteome</keyword>
<keyword evidence="6" id="KW-0479">Metal-binding</keyword>
<feature type="compositionally biased region" description="Basic residues" evidence="23">
    <location>
        <begin position="307"/>
        <end position="317"/>
    </location>
</feature>
<evidence type="ECO:0000256" key="20">
    <source>
        <dbReference type="ARBA" id="ARBA00076095"/>
    </source>
</evidence>
<evidence type="ECO:0000256" key="14">
    <source>
        <dbReference type="ARBA" id="ARBA00023163"/>
    </source>
</evidence>
<evidence type="ECO:0000256" key="12">
    <source>
        <dbReference type="ARBA" id="ARBA00023015"/>
    </source>
</evidence>
<evidence type="ECO:0000313" key="28">
    <source>
        <dbReference type="EMBL" id="KYO35932.1"/>
    </source>
</evidence>
<dbReference type="GO" id="GO:0006281">
    <property type="term" value="P:DNA repair"/>
    <property type="evidence" value="ECO:0007669"/>
    <property type="project" value="UniProtKB-KW"/>
</dbReference>
<evidence type="ECO:0000256" key="23">
    <source>
        <dbReference type="SAM" id="MobiDB-lite"/>
    </source>
</evidence>
<feature type="domain" description="C2H2-type" evidence="25">
    <location>
        <begin position="1536"/>
        <end position="1563"/>
    </location>
</feature>
<dbReference type="InterPro" id="IPR036236">
    <property type="entry name" value="Znf_C2H2_sf"/>
</dbReference>
<evidence type="ECO:0000256" key="3">
    <source>
        <dbReference type="ARBA" id="ARBA00006991"/>
    </source>
</evidence>
<keyword evidence="14" id="KW-0804">Transcription</keyword>
<dbReference type="SUPFAM" id="SSF54695">
    <property type="entry name" value="POZ domain"/>
    <property type="match status" value="1"/>
</dbReference>
<dbReference type="PROSITE" id="PS00028">
    <property type="entry name" value="ZINC_FINGER_C2H2_1"/>
    <property type="match status" value="12"/>
</dbReference>
<organism evidence="28 29">
    <name type="scientific">Alligator mississippiensis</name>
    <name type="common">American alligator</name>
    <dbReference type="NCBI Taxonomy" id="8496"/>
    <lineage>
        <taxon>Eukaryota</taxon>
        <taxon>Metazoa</taxon>
        <taxon>Chordata</taxon>
        <taxon>Craniata</taxon>
        <taxon>Vertebrata</taxon>
        <taxon>Euteleostomi</taxon>
        <taxon>Archelosauria</taxon>
        <taxon>Archosauria</taxon>
        <taxon>Crocodylia</taxon>
        <taxon>Alligatoridae</taxon>
        <taxon>Alligatorinae</taxon>
        <taxon>Alligator</taxon>
    </lineage>
</organism>
<keyword evidence="13" id="KW-0238">DNA-binding</keyword>
<feature type="compositionally biased region" description="Low complexity" evidence="23">
    <location>
        <begin position="885"/>
        <end position="895"/>
    </location>
</feature>
<dbReference type="FunFam" id="3.30.160.60:FF:002343">
    <property type="entry name" value="Zinc finger protein 33A"/>
    <property type="match status" value="2"/>
</dbReference>
<evidence type="ECO:0000256" key="8">
    <source>
        <dbReference type="ARBA" id="ARBA00022763"/>
    </source>
</evidence>
<evidence type="ECO:0000259" key="25">
    <source>
        <dbReference type="PROSITE" id="PS50157"/>
    </source>
</evidence>
<feature type="domain" description="BTB" evidence="24">
    <location>
        <begin position="553"/>
        <end position="627"/>
    </location>
</feature>
<feature type="compositionally biased region" description="Basic and acidic residues" evidence="23">
    <location>
        <begin position="1167"/>
        <end position="1180"/>
    </location>
</feature>
<feature type="compositionally biased region" description="Basic and acidic residues" evidence="23">
    <location>
        <begin position="1400"/>
        <end position="1411"/>
    </location>
</feature>
<evidence type="ECO:0000256" key="10">
    <source>
        <dbReference type="ARBA" id="ARBA00022833"/>
    </source>
</evidence>
<keyword evidence="8 22" id="KW-0227">DNA damage</keyword>
<protein>
    <recommendedName>
        <fullName evidence="18">Structure-specific endonuclease subunit SLX4</fullName>
    </recommendedName>
    <alternativeName>
        <fullName evidence="20">BTB/POZ domain-containing protein 12</fullName>
    </alternativeName>
</protein>
<dbReference type="GO" id="GO:0033557">
    <property type="term" value="C:Slx1-Slx4 complex"/>
    <property type="evidence" value="ECO:0007669"/>
    <property type="project" value="InterPro"/>
</dbReference>
<feature type="domain" description="KRAB" evidence="26">
    <location>
        <begin position="1286"/>
        <end position="1383"/>
    </location>
</feature>
<dbReference type="FunFam" id="3.30.160.60:FF:001437">
    <property type="entry name" value="Zinc finger protein 594"/>
    <property type="match status" value="1"/>
</dbReference>
<feature type="region of interest" description="Disordered" evidence="23">
    <location>
        <begin position="1391"/>
        <end position="1457"/>
    </location>
</feature>
<dbReference type="GO" id="GO:0006260">
    <property type="term" value="P:DNA replication"/>
    <property type="evidence" value="ECO:0007669"/>
    <property type="project" value="InterPro"/>
</dbReference>
<feature type="region of interest" description="Disordered" evidence="23">
    <location>
        <begin position="873"/>
        <end position="895"/>
    </location>
</feature>
<feature type="region of interest" description="Disordered" evidence="23">
    <location>
        <begin position="25"/>
        <end position="49"/>
    </location>
</feature>
<dbReference type="Pfam" id="PF09494">
    <property type="entry name" value="Slx4"/>
    <property type="match status" value="1"/>
</dbReference>
<keyword evidence="5" id="KW-0597">Phosphoprotein</keyword>
<evidence type="ECO:0000256" key="6">
    <source>
        <dbReference type="ARBA" id="ARBA00022723"/>
    </source>
</evidence>
<dbReference type="GO" id="GO:0000712">
    <property type="term" value="P:resolution of meiotic recombination intermediates"/>
    <property type="evidence" value="ECO:0007669"/>
    <property type="project" value="TreeGrafter"/>
</dbReference>
<dbReference type="InterPro" id="IPR013087">
    <property type="entry name" value="Znf_C2H2_type"/>
</dbReference>
<dbReference type="FunFam" id="3.30.160.60:FF:000295">
    <property type="entry name" value="zinc finger protein 19"/>
    <property type="match status" value="2"/>
</dbReference>
<feature type="domain" description="C2H2-type" evidence="25">
    <location>
        <begin position="1272"/>
        <end position="1299"/>
    </location>
</feature>
<dbReference type="GO" id="GO:0090656">
    <property type="term" value="P:t-circle formation"/>
    <property type="evidence" value="ECO:0007669"/>
    <property type="project" value="UniProtKB-ARBA"/>
</dbReference>
<dbReference type="FunFam" id="3.30.160.60:FF:000737">
    <property type="entry name" value="Zinc finger protein 565"/>
    <property type="match status" value="1"/>
</dbReference>
<keyword evidence="10" id="KW-0862">Zinc</keyword>
<comment type="caution">
    <text evidence="28">The sequence shown here is derived from an EMBL/GenBank/DDBJ whole genome shotgun (WGS) entry which is preliminary data.</text>
</comment>
<dbReference type="PROSITE" id="PS51908">
    <property type="entry name" value="ZF_UBZ4"/>
    <property type="match status" value="1"/>
</dbReference>
<dbReference type="FunFam" id="3.30.160.60:FF:000212">
    <property type="entry name" value="zinc finger protein 382 isoform X2"/>
    <property type="match status" value="1"/>
</dbReference>
<feature type="compositionally biased region" description="Polar residues" evidence="23">
    <location>
        <begin position="1148"/>
        <end position="1164"/>
    </location>
</feature>
<evidence type="ECO:0000256" key="16">
    <source>
        <dbReference type="ARBA" id="ARBA00023204"/>
    </source>
</evidence>
<dbReference type="GO" id="GO:0008270">
    <property type="term" value="F:zinc ion binding"/>
    <property type="evidence" value="ECO:0007669"/>
    <property type="project" value="UniProtKB-KW"/>
</dbReference>
<dbReference type="InterPro" id="IPR001909">
    <property type="entry name" value="KRAB"/>
</dbReference>
<evidence type="ECO:0000256" key="2">
    <source>
        <dbReference type="ARBA" id="ARBA00006661"/>
    </source>
</evidence>
<feature type="domain" description="C2H2-type" evidence="25">
    <location>
        <begin position="1676"/>
        <end position="1703"/>
    </location>
</feature>
<feature type="region of interest" description="Disordered" evidence="23">
    <location>
        <begin position="966"/>
        <end position="988"/>
    </location>
</feature>
<dbReference type="InterPro" id="IPR000210">
    <property type="entry name" value="BTB/POZ_dom"/>
</dbReference>
<feature type="region of interest" description="Disordered" evidence="23">
    <location>
        <begin position="448"/>
        <end position="468"/>
    </location>
</feature>
<keyword evidence="7" id="KW-0677">Repeat</keyword>
<feature type="domain" description="C2H2-type" evidence="25">
    <location>
        <begin position="1244"/>
        <end position="1271"/>
    </location>
</feature>
<evidence type="ECO:0000256" key="1">
    <source>
        <dbReference type="ARBA" id="ARBA00004123"/>
    </source>
</evidence>
<feature type="domain" description="C2H2-type" evidence="25">
    <location>
        <begin position="1564"/>
        <end position="1591"/>
    </location>
</feature>
<accession>A0A151NGJ8</accession>
<feature type="domain" description="C2H2-type" evidence="25">
    <location>
        <begin position="1648"/>
        <end position="1675"/>
    </location>
</feature>
<dbReference type="EMBL" id="AKHW03003035">
    <property type="protein sequence ID" value="KYO35932.1"/>
    <property type="molecule type" value="Genomic_DNA"/>
</dbReference>
<keyword evidence="15" id="KW-0233">DNA recombination</keyword>
<dbReference type="FunFam" id="3.30.160.60:FF:000624">
    <property type="entry name" value="zinc finger protein 697"/>
    <property type="match status" value="1"/>
</dbReference>
<feature type="compositionally biased region" description="Low complexity" evidence="23">
    <location>
        <begin position="30"/>
        <end position="46"/>
    </location>
</feature>
<evidence type="ECO:0000313" key="29">
    <source>
        <dbReference type="Proteomes" id="UP000050525"/>
    </source>
</evidence>
<evidence type="ECO:0000256" key="21">
    <source>
        <dbReference type="PROSITE-ProRule" id="PRU00042"/>
    </source>
</evidence>
<feature type="domain" description="C2H2-type" evidence="25">
    <location>
        <begin position="1480"/>
        <end position="1507"/>
    </location>
</feature>
<feature type="domain" description="C2H2-type" evidence="25">
    <location>
        <begin position="1620"/>
        <end position="1647"/>
    </location>
</feature>
<feature type="region of interest" description="Disordered" evidence="23">
    <location>
        <begin position="229"/>
        <end position="267"/>
    </location>
</feature>
<dbReference type="InterPro" id="IPR018574">
    <property type="entry name" value="Structure-sp_endonuc_su_Slx4"/>
</dbReference>
<evidence type="ECO:0000259" key="24">
    <source>
        <dbReference type="PROSITE" id="PS50097"/>
    </source>
</evidence>
<dbReference type="GO" id="GO:0004519">
    <property type="term" value="F:endonuclease activity"/>
    <property type="evidence" value="ECO:0007669"/>
    <property type="project" value="UniProtKB-KW"/>
</dbReference>
<keyword evidence="11" id="KW-0832">Ubl conjugation</keyword>
<keyword evidence="28" id="KW-0378">Hydrolase</keyword>
<comment type="similarity">
    <text evidence="2">Belongs to the SLX4 family.</text>
</comment>
<dbReference type="FunFam" id="3.30.710.10:FF:000116">
    <property type="entry name" value="SLX4 structure-specific endonuclease subunit"/>
    <property type="match status" value="1"/>
</dbReference>
<comment type="subunit">
    <text evidence="19">Forms a heterodimer with SLX1A/GIYD1. Interacts with ERCC4/XPF; catalytic subunit of the ERCC4-ERCC1 endonuclease. Interacts with MUS81; catalytic subunit of the MUS81-EME1 endonuclease. Interacts with MSH2; component of the MSH2-MSH3 mismatch repair complex. Interacts with TERF2-TERF2IP. Interacts with PLK1 and SLX4IP.</text>
</comment>
<evidence type="ECO:0000259" key="27">
    <source>
        <dbReference type="PROSITE" id="PS51908"/>
    </source>
</evidence>
<keyword evidence="28" id="KW-0255">Endonuclease</keyword>
<feature type="domain" description="C2H2-type" evidence="25">
    <location>
        <begin position="1508"/>
        <end position="1535"/>
    </location>
</feature>
<evidence type="ECO:0000259" key="26">
    <source>
        <dbReference type="PROSITE" id="PS50805"/>
    </source>
</evidence>
<feature type="region of interest" description="Disordered" evidence="23">
    <location>
        <begin position="1136"/>
        <end position="1195"/>
    </location>
</feature>
<dbReference type="PROSITE" id="PS50805">
    <property type="entry name" value="KRAB"/>
    <property type="match status" value="1"/>
</dbReference>
<comment type="similarity">
    <text evidence="3">Belongs to the krueppel C2H2-type zinc-finger protein family.</text>
</comment>
<feature type="region of interest" description="Disordered" evidence="23">
    <location>
        <begin position="1084"/>
        <end position="1107"/>
    </location>
</feature>
<dbReference type="GO" id="GO:0032206">
    <property type="term" value="P:positive regulation of telomere maintenance"/>
    <property type="evidence" value="ECO:0007669"/>
    <property type="project" value="UniProtKB-ARBA"/>
</dbReference>
<sequence length="1726" mass="191229">MRSEELTFAANCNQNSLADCVLNGSSQTTSSFPAAGEPEASASSPSKTLLVSGSRVRVTELVLERMQQFKRVAPEQLKHTSDKSLLEPVADEKIPDANQEKNDLGNGVNPDLPMMEQDVALALTVQQEFKQEVPRSLEESGLFFCQICQKDLSAMNSTRREQHVNRCLDETEKSQVPSSSISRVPECPICGKQFQIPKSRASHLKHCAVKMQVPPQLLLQAVKLQASSLSERLPPAPSTQVSRSKRKDGSKEQAKKKPKMSKAETADEDVLVAMAMSRSLQEHEKQKQAESVTGGKLESALPIKWKPGSKKKSRKKLPLAPPPLLLQDPETSCKQIQDRVAMLLTEEVEFSSTPPLPFSRILEDEPEKTEWLLPLPKDKRCLLWEFSALTGPCDPETFYTAGLTPPILPCKPVQSQKSETVFSLMGSDQPQLIQQPPVISHLAPAELGNKLSDEPQTGPGEDSPSPSCKDVQILQDLIELAGEGLTLTQWNHEIHLSHTEEQSRKESAPTDIPLSGFVPLYTGKRCQRSSHHRPLLQSLAFDFSGMVNNPHLSDIQFQVDSGEVLYAHMFVLYARCPRAVEMAHNEGFLVEEDGNLQIRRVLLSEVTAEATYAFLRYLYSADSNIRPHVLSDVRILAARFSVSELIAICGSSPGENQEPSGVDSGEELFSVGDDEDCENRAENFQELLKSMWIDEDEEEIALLKPEGEEEEDHEKVDEQELEEIYEFAATQRKMAQDKPQEEECTEKSIYSESEKAQDMNQQVDDKGGKRLSAAAAAQNTELLKTPQPVCPKKNLPPKVPITPMPEYSIMETPELKKELNRFGVRPLPKHQMVLKLKEIFQYTHQVMESDSEDEISSSQPRLWKAIAKHCSPSEADGTAVRTKSSKASSGASKQKMSILVPSLPVLGSNDDNLMDPSTTSCAAAKMTAETKIHAGDASRQNEVTLSLAGSPVKGSLAISTDEQMLLASHESTSSSGDGTDHSFGSQSSSANEFETCALALEEDDNEGVPASQTATQDADKQEAVRRYIHSNPALYRRILFYEPLELAELQAELKQNGIKIGLGKLLDFLDAHCITFTTAGARKEKQQHRVQCRKSSSPSPAPAAVAGCPRGPGPCALAPEPDPAAGDEILYEHENEHLHQDSPESVEPSDTLSSISQGNISQIPEQGKADGPHCRSERLPRALPGKSQGKESACKGDFRQLPDIVQQRNSTVERPTICNDCGKSFRVSSNLIQHQRIHTGEKPFGCGECGGSFRQRSHLIQHQTKHTGERPYACADCGKSFTVSSNLIRHQIIHTGEKPYKCSDCGKSFIGNSQLIQHQRIHTGEKPYECCDCGKSFSRSLVARSWPCFSPGFPITKPDMISRMEQKEEPWVLRVQGYEEKEILNGMRTAGGGILSENEENPHQDDPKSMEPYDTVSDASRGGIYQSPEKSQSCGRRRRSQRLQRSPPGQSQGKGIACQRQFRKLPDMVRERSFTAGGPTICNDCGKSFRVSSNLVQHQRIHTGEKPFGCAVCGGSFRQRSHLIQHQRIHTGERPFACTDCGKKFSMSSKLIRHQIIHTGEKPYKCSDCGKSFTGNSQLIQHQRIHTGEKPYECHNCGKSFSVSSALIRHQRIHTGEKPYECSDCGKSFSQSSELMKHQRVHTGEKPYECAQCGKSFTVSSALIQHRRFHRGERPYGCAECGKSFTVSSHLIQHQRFHTDFVPGKKNGLSDVKDLLELEPEGISFL</sequence>
<dbReference type="PANTHER" id="PTHR21541">
    <property type="entry name" value="BTB POZ DOMAIN CONTAINING 12"/>
    <property type="match status" value="1"/>
</dbReference>
<dbReference type="InterPro" id="IPR011333">
    <property type="entry name" value="SKP1/BTB/POZ_sf"/>
</dbReference>
<feature type="compositionally biased region" description="Basic and acidic residues" evidence="23">
    <location>
        <begin position="247"/>
        <end position="265"/>
    </location>
</feature>
<evidence type="ECO:0000256" key="18">
    <source>
        <dbReference type="ARBA" id="ARBA00029496"/>
    </source>
</evidence>
<keyword evidence="9 21" id="KW-0863">Zinc-finger</keyword>
<dbReference type="FunFam" id="3.30.160.60:FF:000642">
    <property type="entry name" value="Zinc finger with KRAB and SCAN domains 2"/>
    <property type="match status" value="1"/>
</dbReference>
<feature type="domain" description="C2H2-type" evidence="25">
    <location>
        <begin position="1300"/>
        <end position="1327"/>
    </location>
</feature>
<evidence type="ECO:0000256" key="17">
    <source>
        <dbReference type="ARBA" id="ARBA00023242"/>
    </source>
</evidence>
<comment type="subcellular location">
    <subcellularLocation>
        <location evidence="1">Nucleus</location>
    </subcellularLocation>
</comment>
<evidence type="ECO:0000256" key="22">
    <source>
        <dbReference type="PROSITE-ProRule" id="PRU01256"/>
    </source>
</evidence>
<feature type="domain" description="UBZ4-type" evidence="27">
    <location>
        <begin position="142"/>
        <end position="172"/>
    </location>
</feature>
<dbReference type="SMART" id="SM00355">
    <property type="entry name" value="ZnF_C2H2"/>
    <property type="match status" value="13"/>
</dbReference>
<feature type="domain" description="C2H2-type" evidence="25">
    <location>
        <begin position="1216"/>
        <end position="1243"/>
    </location>
</feature>
<gene>
    <name evidence="28" type="primary">SLX4</name>
    <name evidence="28" type="ORF">Y1Q_0009280</name>
</gene>
<dbReference type="Pfam" id="PF00096">
    <property type="entry name" value="zf-C2H2"/>
    <property type="match status" value="12"/>
</dbReference>
<dbReference type="PROSITE" id="PS50157">
    <property type="entry name" value="ZINC_FINGER_C2H2_2"/>
    <property type="match status" value="12"/>
</dbReference>
<keyword evidence="4" id="KW-1017">Isopeptide bond</keyword>
<dbReference type="Proteomes" id="UP000050525">
    <property type="component" value="Unassembled WGS sequence"/>
</dbReference>
<feature type="domain" description="C2H2-type" evidence="25">
    <location>
        <begin position="1592"/>
        <end position="1619"/>
    </location>
</feature>
<dbReference type="PROSITE" id="PS50097">
    <property type="entry name" value="BTB"/>
    <property type="match status" value="1"/>
</dbReference>
<evidence type="ECO:0000256" key="19">
    <source>
        <dbReference type="ARBA" id="ARBA00064578"/>
    </source>
</evidence>
<dbReference type="SUPFAM" id="SSF57667">
    <property type="entry name" value="beta-beta-alpha zinc fingers"/>
    <property type="match status" value="8"/>
</dbReference>
<keyword evidence="28" id="KW-0540">Nuclease</keyword>
<keyword evidence="12" id="KW-0805">Transcription regulation</keyword>
<keyword evidence="17" id="KW-0539">Nucleus</keyword>
<evidence type="ECO:0000256" key="13">
    <source>
        <dbReference type="ARBA" id="ARBA00023125"/>
    </source>
</evidence>
<feature type="region of interest" description="Disordered" evidence="23">
    <location>
        <begin position="279"/>
        <end position="328"/>
    </location>
</feature>
<feature type="compositionally biased region" description="Low complexity" evidence="23">
    <location>
        <begin position="968"/>
        <end position="985"/>
    </location>
</feature>
<evidence type="ECO:0000256" key="5">
    <source>
        <dbReference type="ARBA" id="ARBA00022553"/>
    </source>
</evidence>
<dbReference type="STRING" id="8496.A0A151NGJ8"/>
<dbReference type="FunFam" id="3.30.160.60:FF:001270">
    <property type="entry name" value="zinc finger protein 583 isoform X1"/>
    <property type="match status" value="1"/>
</dbReference>
<dbReference type="FunFam" id="3.30.160.60:FF:002090">
    <property type="entry name" value="Zinc finger protein 473"/>
    <property type="match status" value="1"/>
</dbReference>
<keyword evidence="16 22" id="KW-0234">DNA repair</keyword>
<evidence type="ECO:0000256" key="15">
    <source>
        <dbReference type="ARBA" id="ARBA00023172"/>
    </source>
</evidence>
<name>A0A151NGJ8_ALLMI</name>
<evidence type="ECO:0000256" key="4">
    <source>
        <dbReference type="ARBA" id="ARBA00022499"/>
    </source>
</evidence>
<dbReference type="Pfam" id="PF00651">
    <property type="entry name" value="BTB"/>
    <property type="match status" value="1"/>
</dbReference>
<dbReference type="Gene3D" id="3.30.710.10">
    <property type="entry name" value="Potassium Channel Kv1.1, Chain A"/>
    <property type="match status" value="1"/>
</dbReference>
<dbReference type="FunFam" id="3.30.160.60:FF:000566">
    <property type="entry name" value="zinc finger protein 133 isoform X2"/>
    <property type="match status" value="1"/>
</dbReference>
<evidence type="ECO:0000256" key="7">
    <source>
        <dbReference type="ARBA" id="ARBA00022737"/>
    </source>
</evidence>
<evidence type="ECO:0000256" key="11">
    <source>
        <dbReference type="ARBA" id="ARBA00022843"/>
    </source>
</evidence>
<dbReference type="GO" id="GO:0045892">
    <property type="term" value="P:negative regulation of DNA-templated transcription"/>
    <property type="evidence" value="ECO:0007669"/>
    <property type="project" value="UniProtKB-ARBA"/>
</dbReference>
<dbReference type="InterPro" id="IPR006642">
    <property type="entry name" value="Rad18_UBZ4"/>
</dbReference>
<dbReference type="CDD" id="cd22999">
    <property type="entry name" value="SAP_SLX4"/>
    <property type="match status" value="1"/>
</dbReference>